<dbReference type="Pfam" id="PF10277">
    <property type="entry name" value="Frag1"/>
    <property type="match status" value="1"/>
</dbReference>
<feature type="transmembrane region" description="Helical" evidence="8">
    <location>
        <begin position="206"/>
        <end position="231"/>
    </location>
</feature>
<feature type="domain" description="CWH43-like N-terminal" evidence="9">
    <location>
        <begin position="21"/>
        <end position="235"/>
    </location>
</feature>
<evidence type="ECO:0000259" key="9">
    <source>
        <dbReference type="Pfam" id="PF10277"/>
    </source>
</evidence>
<keyword evidence="6" id="KW-0333">Golgi apparatus</keyword>
<keyword evidence="3" id="KW-0337">GPI-anchor biosynthesis</keyword>
<evidence type="ECO:0000256" key="4">
    <source>
        <dbReference type="ARBA" id="ARBA00022692"/>
    </source>
</evidence>
<dbReference type="GO" id="GO:0005789">
    <property type="term" value="C:endoplasmic reticulum membrane"/>
    <property type="evidence" value="ECO:0007669"/>
    <property type="project" value="TreeGrafter"/>
</dbReference>
<dbReference type="GO" id="GO:0006506">
    <property type="term" value="P:GPI anchor biosynthetic process"/>
    <property type="evidence" value="ECO:0007669"/>
    <property type="project" value="UniProtKB-KW"/>
</dbReference>
<evidence type="ECO:0000256" key="1">
    <source>
        <dbReference type="ARBA" id="ARBA00004653"/>
    </source>
</evidence>
<comment type="subcellular location">
    <subcellularLocation>
        <location evidence="1">Golgi apparatus membrane</location>
        <topology evidence="1">Multi-pass membrane protein</topology>
    </subcellularLocation>
</comment>
<feature type="transmembrane region" description="Helical" evidence="8">
    <location>
        <begin position="144"/>
        <end position="162"/>
    </location>
</feature>
<dbReference type="InterPro" id="IPR039545">
    <property type="entry name" value="PGAP2"/>
</dbReference>
<keyword evidence="4 8" id="KW-0812">Transmembrane</keyword>
<evidence type="ECO:0000256" key="6">
    <source>
        <dbReference type="ARBA" id="ARBA00023034"/>
    </source>
</evidence>
<proteinExistence type="inferred from homology"/>
<keyword evidence="5 8" id="KW-1133">Transmembrane helix</keyword>
<sequence length="250" mass="29288">MEAKYGLLYSAYEISCWRMSFPRFAVTTCAIPLLAFVFCIVYSVLLNFESATFTHCQVYNILPSISSAIGNFTPQKEVWQIAITMQALPRFFIAYLYFQHNSHLLYSRDLWLSYINFALNVIENIALITLSYFTSSKFYAVHEKAFVCFLIGSVFYMIFTCVIQSRAKKQNRVSLKWKKRCLGTNLICILLSTYMFMRHNSLCEPYIYSLFAMFEYIVVLSNMAFHITAFLDFENKDVVFYKYGLDITER</sequence>
<feature type="transmembrane region" description="Helical" evidence="8">
    <location>
        <begin position="182"/>
        <end position="200"/>
    </location>
</feature>
<evidence type="ECO:0000256" key="8">
    <source>
        <dbReference type="SAM" id="Phobius"/>
    </source>
</evidence>
<name>A0A9P0BDA8_BRAAE</name>
<accession>A0A9P0BDA8</accession>
<dbReference type="AlphaFoldDB" id="A0A9P0BDA8"/>
<organism evidence="10 11">
    <name type="scientific">Brassicogethes aeneus</name>
    <name type="common">Rape pollen beetle</name>
    <name type="synonym">Meligethes aeneus</name>
    <dbReference type="NCBI Taxonomy" id="1431903"/>
    <lineage>
        <taxon>Eukaryota</taxon>
        <taxon>Metazoa</taxon>
        <taxon>Ecdysozoa</taxon>
        <taxon>Arthropoda</taxon>
        <taxon>Hexapoda</taxon>
        <taxon>Insecta</taxon>
        <taxon>Pterygota</taxon>
        <taxon>Neoptera</taxon>
        <taxon>Endopterygota</taxon>
        <taxon>Coleoptera</taxon>
        <taxon>Polyphaga</taxon>
        <taxon>Cucujiformia</taxon>
        <taxon>Nitidulidae</taxon>
        <taxon>Meligethinae</taxon>
        <taxon>Brassicogethes</taxon>
    </lineage>
</organism>
<dbReference type="Proteomes" id="UP001154078">
    <property type="component" value="Chromosome 7"/>
</dbReference>
<feature type="transmembrane region" description="Helical" evidence="8">
    <location>
        <begin position="78"/>
        <end position="98"/>
    </location>
</feature>
<dbReference type="InterPro" id="IPR019402">
    <property type="entry name" value="CWH43_N"/>
</dbReference>
<dbReference type="OrthoDB" id="68581at2759"/>
<dbReference type="GO" id="GO:0000139">
    <property type="term" value="C:Golgi membrane"/>
    <property type="evidence" value="ECO:0007669"/>
    <property type="project" value="UniProtKB-SubCell"/>
</dbReference>
<dbReference type="EMBL" id="OV121138">
    <property type="protein sequence ID" value="CAH0560335.1"/>
    <property type="molecule type" value="Genomic_DNA"/>
</dbReference>
<evidence type="ECO:0000256" key="7">
    <source>
        <dbReference type="ARBA" id="ARBA00023136"/>
    </source>
</evidence>
<feature type="transmembrane region" description="Helical" evidence="8">
    <location>
        <begin position="110"/>
        <end position="132"/>
    </location>
</feature>
<comment type="similarity">
    <text evidence="2">Belongs to the PGAP2 family.</text>
</comment>
<evidence type="ECO:0000313" key="10">
    <source>
        <dbReference type="EMBL" id="CAH0560335.1"/>
    </source>
</evidence>
<protein>
    <recommendedName>
        <fullName evidence="9">CWH43-like N-terminal domain-containing protein</fullName>
    </recommendedName>
</protein>
<evidence type="ECO:0000256" key="5">
    <source>
        <dbReference type="ARBA" id="ARBA00022989"/>
    </source>
</evidence>
<reference evidence="10" key="1">
    <citation type="submission" date="2021-12" db="EMBL/GenBank/DDBJ databases">
        <authorList>
            <person name="King R."/>
        </authorList>
    </citation>
    <scope>NUCLEOTIDE SEQUENCE</scope>
</reference>
<keyword evidence="7 8" id="KW-0472">Membrane</keyword>
<feature type="transmembrane region" description="Helical" evidence="8">
    <location>
        <begin position="21"/>
        <end position="45"/>
    </location>
</feature>
<evidence type="ECO:0000313" key="11">
    <source>
        <dbReference type="Proteomes" id="UP001154078"/>
    </source>
</evidence>
<dbReference type="PANTHER" id="PTHR12892">
    <property type="entry name" value="FGF RECEPTOR ACTIVATING PROTEIN 1"/>
    <property type="match status" value="1"/>
</dbReference>
<keyword evidence="11" id="KW-1185">Reference proteome</keyword>
<evidence type="ECO:0000256" key="2">
    <source>
        <dbReference type="ARBA" id="ARBA00007414"/>
    </source>
</evidence>
<dbReference type="PANTHER" id="PTHR12892:SF11">
    <property type="entry name" value="POST-GPI ATTACHMENT TO PROTEINS FACTOR 2"/>
    <property type="match status" value="1"/>
</dbReference>
<gene>
    <name evidence="10" type="ORF">MELIAE_LOCUS10098</name>
</gene>
<evidence type="ECO:0000256" key="3">
    <source>
        <dbReference type="ARBA" id="ARBA00022502"/>
    </source>
</evidence>